<dbReference type="AlphaFoldDB" id="X1S060"/>
<comment type="caution">
    <text evidence="1">The sequence shown here is derived from an EMBL/GenBank/DDBJ whole genome shotgun (WGS) entry which is preliminary data.</text>
</comment>
<protein>
    <submittedName>
        <fullName evidence="1">Uncharacterized protein</fullName>
    </submittedName>
</protein>
<dbReference type="EMBL" id="BARW01002897">
    <property type="protein sequence ID" value="GAI61154.1"/>
    <property type="molecule type" value="Genomic_DNA"/>
</dbReference>
<name>X1S060_9ZZZZ</name>
<proteinExistence type="predicted"/>
<organism evidence="1">
    <name type="scientific">marine sediment metagenome</name>
    <dbReference type="NCBI Taxonomy" id="412755"/>
    <lineage>
        <taxon>unclassified sequences</taxon>
        <taxon>metagenomes</taxon>
        <taxon>ecological metagenomes</taxon>
    </lineage>
</organism>
<reference evidence="1" key="1">
    <citation type="journal article" date="2014" name="Front. Microbiol.">
        <title>High frequency of phylogenetically diverse reductive dehalogenase-homologous genes in deep subseafloor sedimentary metagenomes.</title>
        <authorList>
            <person name="Kawai M."/>
            <person name="Futagami T."/>
            <person name="Toyoda A."/>
            <person name="Takaki Y."/>
            <person name="Nishi S."/>
            <person name="Hori S."/>
            <person name="Arai W."/>
            <person name="Tsubouchi T."/>
            <person name="Morono Y."/>
            <person name="Uchiyama I."/>
            <person name="Ito T."/>
            <person name="Fujiyama A."/>
            <person name="Inagaki F."/>
            <person name="Takami H."/>
        </authorList>
    </citation>
    <scope>NUCLEOTIDE SEQUENCE</scope>
    <source>
        <strain evidence="1">Expedition CK06-06</strain>
    </source>
</reference>
<evidence type="ECO:0000313" key="1">
    <source>
        <dbReference type="EMBL" id="GAI61154.1"/>
    </source>
</evidence>
<feature type="non-terminal residue" evidence="1">
    <location>
        <position position="43"/>
    </location>
</feature>
<sequence>MRQRSETFGTRLLAYLFGYGFGLRKPKYTILGAELAGEIEAVG</sequence>
<accession>X1S060</accession>
<gene>
    <name evidence="1" type="ORF">S12H4_07742</name>
</gene>